<protein>
    <submittedName>
        <fullName evidence="2">(northern house mosquito) hypothetical protein</fullName>
    </submittedName>
</protein>
<reference evidence="2" key="1">
    <citation type="submission" date="2021-05" db="EMBL/GenBank/DDBJ databases">
        <authorList>
            <person name="Alioto T."/>
            <person name="Alioto T."/>
            <person name="Gomez Garrido J."/>
        </authorList>
    </citation>
    <scope>NUCLEOTIDE SEQUENCE</scope>
</reference>
<dbReference type="EMBL" id="HBUE01094400">
    <property type="protein sequence ID" value="CAG6482758.1"/>
    <property type="molecule type" value="Transcribed_RNA"/>
</dbReference>
<sequence length="104" mass="11328">MPLLQHRPAPSHFCGNFRPNCRHNRWCTKRSSRSTGMTSRRTANCSWWCTSPIPTMNPSSTLQTGPPGEPAAGPPDRWVQGRWLPDHGPPGVGRPAPTAATGTS</sequence>
<accession>A0A8D8FU17</accession>
<dbReference type="AlphaFoldDB" id="A0A8D8FU17"/>
<organism evidence="2">
    <name type="scientific">Culex pipiens</name>
    <name type="common">House mosquito</name>
    <dbReference type="NCBI Taxonomy" id="7175"/>
    <lineage>
        <taxon>Eukaryota</taxon>
        <taxon>Metazoa</taxon>
        <taxon>Ecdysozoa</taxon>
        <taxon>Arthropoda</taxon>
        <taxon>Hexapoda</taxon>
        <taxon>Insecta</taxon>
        <taxon>Pterygota</taxon>
        <taxon>Neoptera</taxon>
        <taxon>Endopterygota</taxon>
        <taxon>Diptera</taxon>
        <taxon>Nematocera</taxon>
        <taxon>Culicoidea</taxon>
        <taxon>Culicidae</taxon>
        <taxon>Culicinae</taxon>
        <taxon>Culicini</taxon>
        <taxon>Culex</taxon>
        <taxon>Culex</taxon>
    </lineage>
</organism>
<feature type="region of interest" description="Disordered" evidence="1">
    <location>
        <begin position="56"/>
        <end position="104"/>
    </location>
</feature>
<name>A0A8D8FU17_CULPI</name>
<evidence type="ECO:0000313" key="2">
    <source>
        <dbReference type="EMBL" id="CAG6482758.1"/>
    </source>
</evidence>
<proteinExistence type="predicted"/>
<evidence type="ECO:0000256" key="1">
    <source>
        <dbReference type="SAM" id="MobiDB-lite"/>
    </source>
</evidence>